<dbReference type="Gene3D" id="1.10.357.10">
    <property type="entry name" value="Tetracycline Repressor, domain 2"/>
    <property type="match status" value="1"/>
</dbReference>
<evidence type="ECO:0000256" key="3">
    <source>
        <dbReference type="ARBA" id="ARBA00023125"/>
    </source>
</evidence>
<accession>A0ABT2PL42</accession>
<dbReference type="InterPro" id="IPR041586">
    <property type="entry name" value="PsrA_TetR_C"/>
</dbReference>
<dbReference type="PANTHER" id="PTHR30055:SF235">
    <property type="entry name" value="TRANSCRIPTIONAL REGULATORY PROTEIN"/>
    <property type="match status" value="1"/>
</dbReference>
<dbReference type="EMBL" id="JAODYH010000004">
    <property type="protein sequence ID" value="MCT9811195.1"/>
    <property type="molecule type" value="Genomic_DNA"/>
</dbReference>
<keyword evidence="8" id="KW-1185">Reference proteome</keyword>
<name>A0ABT2PL42_9BURK</name>
<dbReference type="PROSITE" id="PS01081">
    <property type="entry name" value="HTH_TETR_1"/>
    <property type="match status" value="1"/>
</dbReference>
<keyword evidence="3 5" id="KW-0238">DNA-binding</keyword>
<evidence type="ECO:0000256" key="2">
    <source>
        <dbReference type="ARBA" id="ARBA00023015"/>
    </source>
</evidence>
<dbReference type="SUPFAM" id="SSF48498">
    <property type="entry name" value="Tetracyclin repressor-like, C-terminal domain"/>
    <property type="match status" value="1"/>
</dbReference>
<dbReference type="Pfam" id="PF17939">
    <property type="entry name" value="TetR_C_30"/>
    <property type="match status" value="1"/>
</dbReference>
<dbReference type="InterPro" id="IPR036271">
    <property type="entry name" value="Tet_transcr_reg_TetR-rel_C_sf"/>
</dbReference>
<evidence type="ECO:0000256" key="4">
    <source>
        <dbReference type="ARBA" id="ARBA00023163"/>
    </source>
</evidence>
<dbReference type="RefSeq" id="WP_261500395.1">
    <property type="nucleotide sequence ID" value="NZ_JAODYH010000004.1"/>
</dbReference>
<protein>
    <submittedName>
        <fullName evidence="7">TetR/AcrR family transcriptional regulator</fullName>
    </submittedName>
</protein>
<comment type="caution">
    <text evidence="7">The sequence shown here is derived from an EMBL/GenBank/DDBJ whole genome shotgun (WGS) entry which is preliminary data.</text>
</comment>
<dbReference type="PROSITE" id="PS50977">
    <property type="entry name" value="HTH_TETR_2"/>
    <property type="match status" value="1"/>
</dbReference>
<evidence type="ECO:0000256" key="1">
    <source>
        <dbReference type="ARBA" id="ARBA00022491"/>
    </source>
</evidence>
<sequence>MPSPTSPPLPDDTRGRILAVATAAFAARGIENVSMRELTAMAGANVAAVNYHFGSKEGLAEAIFDALAPRLNAMRLQELDGLLQRAAEHQLRPEVADIVASFARPYFDPAHAQEGCLLAQLVLKHRLAPTAMTQRIIARHFDPLAREYIRAFARACPDVAADEWPWRYMFMAGAVVLAATDGHKTNRIASLTEGRLDGADPAALLAALSRFVEGGMRYAAPARPHSA</sequence>
<evidence type="ECO:0000259" key="6">
    <source>
        <dbReference type="PROSITE" id="PS50977"/>
    </source>
</evidence>
<feature type="domain" description="HTH tetR-type" evidence="6">
    <location>
        <begin position="11"/>
        <end position="71"/>
    </location>
</feature>
<proteinExistence type="predicted"/>
<dbReference type="Proteomes" id="UP001525968">
    <property type="component" value="Unassembled WGS sequence"/>
</dbReference>
<organism evidence="7 8">
    <name type="scientific">Acidovorax bellezanensis</name>
    <dbReference type="NCBI Taxonomy" id="2976702"/>
    <lineage>
        <taxon>Bacteria</taxon>
        <taxon>Pseudomonadati</taxon>
        <taxon>Pseudomonadota</taxon>
        <taxon>Betaproteobacteria</taxon>
        <taxon>Burkholderiales</taxon>
        <taxon>Comamonadaceae</taxon>
        <taxon>Acidovorax</taxon>
    </lineage>
</organism>
<evidence type="ECO:0000313" key="8">
    <source>
        <dbReference type="Proteomes" id="UP001525968"/>
    </source>
</evidence>
<keyword evidence="4" id="KW-0804">Transcription</keyword>
<reference evidence="7 8" key="1">
    <citation type="submission" date="2022-09" db="EMBL/GenBank/DDBJ databases">
        <title>Draft genome of isolate Be4.</title>
        <authorList>
            <person name="Sanchez-Castro I."/>
            <person name="Martinez-Rodriguez P."/>
            <person name="Descostes M."/>
            <person name="Merroun M."/>
        </authorList>
    </citation>
    <scope>NUCLEOTIDE SEQUENCE [LARGE SCALE GENOMIC DNA]</scope>
    <source>
        <strain evidence="7 8">Be4</strain>
    </source>
</reference>
<evidence type="ECO:0000313" key="7">
    <source>
        <dbReference type="EMBL" id="MCT9811195.1"/>
    </source>
</evidence>
<dbReference type="InterPro" id="IPR023772">
    <property type="entry name" value="DNA-bd_HTH_TetR-type_CS"/>
</dbReference>
<gene>
    <name evidence="7" type="ORF">N0K08_11160</name>
</gene>
<evidence type="ECO:0000256" key="5">
    <source>
        <dbReference type="PROSITE-ProRule" id="PRU00335"/>
    </source>
</evidence>
<dbReference type="PRINTS" id="PR00455">
    <property type="entry name" value="HTHTETR"/>
</dbReference>
<dbReference type="InterPro" id="IPR050109">
    <property type="entry name" value="HTH-type_TetR-like_transc_reg"/>
</dbReference>
<dbReference type="SUPFAM" id="SSF46689">
    <property type="entry name" value="Homeodomain-like"/>
    <property type="match status" value="1"/>
</dbReference>
<dbReference type="PANTHER" id="PTHR30055">
    <property type="entry name" value="HTH-TYPE TRANSCRIPTIONAL REGULATOR RUTR"/>
    <property type="match status" value="1"/>
</dbReference>
<keyword evidence="2" id="KW-0805">Transcription regulation</keyword>
<feature type="DNA-binding region" description="H-T-H motif" evidence="5">
    <location>
        <begin position="34"/>
        <end position="53"/>
    </location>
</feature>
<dbReference type="Pfam" id="PF00440">
    <property type="entry name" value="TetR_N"/>
    <property type="match status" value="1"/>
</dbReference>
<keyword evidence="1" id="KW-0678">Repressor</keyword>
<dbReference type="InterPro" id="IPR001647">
    <property type="entry name" value="HTH_TetR"/>
</dbReference>
<dbReference type="InterPro" id="IPR009057">
    <property type="entry name" value="Homeodomain-like_sf"/>
</dbReference>